<reference evidence="2" key="1">
    <citation type="journal article" date="2019" name="Int. J. Syst. Evol. Microbiol.">
        <title>The Global Catalogue of Microorganisms (GCM) 10K type strain sequencing project: providing services to taxonomists for standard genome sequencing and annotation.</title>
        <authorList>
            <consortium name="The Broad Institute Genomics Platform"/>
            <consortium name="The Broad Institute Genome Sequencing Center for Infectious Disease"/>
            <person name="Wu L."/>
            <person name="Ma J."/>
        </authorList>
    </citation>
    <scope>NUCLEOTIDE SEQUENCE [LARGE SCALE GENOMIC DNA]</scope>
    <source>
        <strain evidence="2">CGMCC 1.12942</strain>
    </source>
</reference>
<dbReference type="Proteomes" id="UP001596500">
    <property type="component" value="Unassembled WGS sequence"/>
</dbReference>
<gene>
    <name evidence="1" type="ORF">ACFQNG_10400</name>
</gene>
<keyword evidence="2" id="KW-1185">Reference proteome</keyword>
<evidence type="ECO:0000313" key="1">
    <source>
        <dbReference type="EMBL" id="MFC7441559.1"/>
    </source>
</evidence>
<organism evidence="1 2">
    <name type="scientific">Laceyella putida</name>
    <dbReference type="NCBI Taxonomy" id="110101"/>
    <lineage>
        <taxon>Bacteria</taxon>
        <taxon>Bacillati</taxon>
        <taxon>Bacillota</taxon>
        <taxon>Bacilli</taxon>
        <taxon>Bacillales</taxon>
        <taxon>Thermoactinomycetaceae</taxon>
        <taxon>Laceyella</taxon>
    </lineage>
</organism>
<proteinExistence type="predicted"/>
<dbReference type="RefSeq" id="WP_379864859.1">
    <property type="nucleotide sequence ID" value="NZ_JBHTBW010000027.1"/>
</dbReference>
<comment type="caution">
    <text evidence="1">The sequence shown here is derived from an EMBL/GenBank/DDBJ whole genome shotgun (WGS) entry which is preliminary data.</text>
</comment>
<name>A0ABW2RKK3_9BACL</name>
<sequence>MQYRDKKLYRVFSQSQSLMGNAGIFCFARHSEHARQYFIDRYVQEELERNREYYTGRLGETGDFLFVEHFIDDAVEEGRTKRLSENKINEWFYRYPTWAERFIRYHRRETDYLPHEMLRYMVRKDAMSDEVIYAEIVDYIDLDDVKGKKNVI</sequence>
<evidence type="ECO:0000313" key="2">
    <source>
        <dbReference type="Proteomes" id="UP001596500"/>
    </source>
</evidence>
<dbReference type="EMBL" id="JBHTBW010000027">
    <property type="protein sequence ID" value="MFC7441559.1"/>
    <property type="molecule type" value="Genomic_DNA"/>
</dbReference>
<accession>A0ABW2RKK3</accession>
<protein>
    <submittedName>
        <fullName evidence="1">Uncharacterized protein</fullName>
    </submittedName>
</protein>